<dbReference type="RefSeq" id="XP_007322733.1">
    <property type="nucleotide sequence ID" value="XM_007322671.1"/>
</dbReference>
<feature type="region of interest" description="Disordered" evidence="1">
    <location>
        <begin position="66"/>
        <end position="154"/>
    </location>
</feature>
<evidence type="ECO:0000256" key="1">
    <source>
        <dbReference type="SAM" id="MobiDB-lite"/>
    </source>
</evidence>
<evidence type="ECO:0000313" key="2">
    <source>
        <dbReference type="EMBL" id="EGO20767.1"/>
    </source>
</evidence>
<dbReference type="AlphaFoldDB" id="F8P8L1"/>
<dbReference type="HOGENOM" id="CLU_888930_0_0_1"/>
<dbReference type="Proteomes" id="UP000008064">
    <property type="component" value="Unassembled WGS sequence"/>
</dbReference>
<dbReference type="GeneID" id="18813634"/>
<organism>
    <name type="scientific">Serpula lacrymans var. lacrymans (strain S7.9)</name>
    <name type="common">Dry rot fungus</name>
    <dbReference type="NCBI Taxonomy" id="578457"/>
    <lineage>
        <taxon>Eukaryota</taxon>
        <taxon>Fungi</taxon>
        <taxon>Dikarya</taxon>
        <taxon>Basidiomycota</taxon>
        <taxon>Agaricomycotina</taxon>
        <taxon>Agaricomycetes</taxon>
        <taxon>Agaricomycetidae</taxon>
        <taxon>Boletales</taxon>
        <taxon>Coniophorineae</taxon>
        <taxon>Serpulaceae</taxon>
        <taxon>Serpula</taxon>
    </lineage>
</organism>
<sequence length="313" mass="33139">MGGYLKKNPGVKGFCNKGWVHFKAMDNLISGRHAKGANAFCPSLIPTSVSSFPISTNAPNSLLSISGSSLPFPPQTPRSDQPYPNNNPHLTMPTIPAGLRGAESPNMQRSDAGVSDWLIGLPSPKSLPPPTNMSPVMSGGSSSSKQKESTSDADVDVMSTATCSKGTGVTVHSRSSKTPRVAANTMTTNALTGLNDTLGQIVPIMKGITDTICNELDTLSTRQDSSSTVIPSSAPGTSVTTPSSFISRYQFDIAKQASHIQRGIAIQALQELDYELGIPKQVEVLRIFEHKMGVGMDQLHHKICVVFTSAGTI</sequence>
<dbReference type="KEGG" id="sla:SERLADRAFT_417884"/>
<protein>
    <submittedName>
        <fullName evidence="2">Uncharacterized protein</fullName>
    </submittedName>
</protein>
<proteinExistence type="predicted"/>
<name>F8P8L1_SERL9</name>
<dbReference type="EMBL" id="GL945440">
    <property type="protein sequence ID" value="EGO20767.1"/>
    <property type="molecule type" value="Genomic_DNA"/>
</dbReference>
<accession>F8P8L1</accession>
<gene>
    <name evidence="2" type="ORF">SERLADRAFT_417884</name>
</gene>
<reference evidence="2" key="1">
    <citation type="submission" date="2011-04" db="EMBL/GenBank/DDBJ databases">
        <title>Evolution of plant cell wall degrading machinery underlies the functional diversity of forest fungi.</title>
        <authorList>
            <consortium name="US DOE Joint Genome Institute (JGI-PGF)"/>
            <person name="Eastwood D.C."/>
            <person name="Floudas D."/>
            <person name="Binder M."/>
            <person name="Majcherczyk A."/>
            <person name="Schneider P."/>
            <person name="Aerts A."/>
            <person name="Asiegbu F.O."/>
            <person name="Baker S.E."/>
            <person name="Barry K."/>
            <person name="Bendiksby M."/>
            <person name="Blumentritt M."/>
            <person name="Coutinho P.M."/>
            <person name="Cullen D."/>
            <person name="Cullen D."/>
            <person name="Gathman A."/>
            <person name="Goodell B."/>
            <person name="Henrissat B."/>
            <person name="Ihrmark K."/>
            <person name="Kauserud H."/>
            <person name="Kohler A."/>
            <person name="LaButti K."/>
            <person name="Lapidus A."/>
            <person name="Lavin J.L."/>
            <person name="Lee Y.-H."/>
            <person name="Lindquist E."/>
            <person name="Lilly W."/>
            <person name="Lucas S."/>
            <person name="Morin E."/>
            <person name="Murat C."/>
            <person name="Oguiza J.A."/>
            <person name="Park J."/>
            <person name="Pisabarro A.G."/>
            <person name="Riley R."/>
            <person name="Rosling A."/>
            <person name="Salamov A."/>
            <person name="Schmidt O."/>
            <person name="Schmutz J."/>
            <person name="Skrede I."/>
            <person name="Stenlid J."/>
            <person name="Wiebenga A."/>
            <person name="Xie X."/>
            <person name="Kues U."/>
            <person name="Hibbett D.S."/>
            <person name="Hoffmeister D."/>
            <person name="Hogberg N."/>
            <person name="Martin F."/>
            <person name="Grigoriev I.V."/>
            <person name="Watkinson S.C."/>
        </authorList>
    </citation>
    <scope>NUCLEOTIDE SEQUENCE</scope>
    <source>
        <strain evidence="2">S7.9</strain>
    </source>
</reference>
<feature type="compositionally biased region" description="Low complexity" evidence="1">
    <location>
        <begin position="133"/>
        <end position="144"/>
    </location>
</feature>
<feature type="compositionally biased region" description="Polar residues" evidence="1">
    <location>
        <begin position="77"/>
        <end position="89"/>
    </location>
</feature>